<name>K1TWC7_9ZZZZ</name>
<comment type="caution">
    <text evidence="1">The sequence shown here is derived from an EMBL/GenBank/DDBJ whole genome shotgun (WGS) entry which is preliminary data.</text>
</comment>
<feature type="non-terminal residue" evidence="1">
    <location>
        <position position="68"/>
    </location>
</feature>
<dbReference type="GO" id="GO:0016740">
    <property type="term" value="F:transferase activity"/>
    <property type="evidence" value="ECO:0007669"/>
    <property type="project" value="UniProtKB-KW"/>
</dbReference>
<evidence type="ECO:0000313" key="1">
    <source>
        <dbReference type="EMBL" id="EKC63501.1"/>
    </source>
</evidence>
<dbReference type="AlphaFoldDB" id="K1TWC7"/>
<protein>
    <submittedName>
        <fullName evidence="1">Maltose O-acetyltransferase</fullName>
    </submittedName>
</protein>
<sequence length="68" mass="7740">MNEVEKMRSSQLADMSVPEIQVKFKHAKRLLAKMRVMSTYDEDYRSLLEELVPGIPATSVICPRSIAT</sequence>
<dbReference type="EMBL" id="AJWZ01005108">
    <property type="protein sequence ID" value="EKC63501.1"/>
    <property type="molecule type" value="Genomic_DNA"/>
</dbReference>
<reference evidence="1" key="1">
    <citation type="journal article" date="2013" name="Environ. Microbiol.">
        <title>Microbiota from the distal guts of lean and obese adolescents exhibit partial functional redundancy besides clear differences in community structure.</title>
        <authorList>
            <person name="Ferrer M."/>
            <person name="Ruiz A."/>
            <person name="Lanza F."/>
            <person name="Haange S.B."/>
            <person name="Oberbach A."/>
            <person name="Till H."/>
            <person name="Bargiela R."/>
            <person name="Campoy C."/>
            <person name="Segura M.T."/>
            <person name="Richter M."/>
            <person name="von Bergen M."/>
            <person name="Seifert J."/>
            <person name="Suarez A."/>
        </authorList>
    </citation>
    <scope>NUCLEOTIDE SEQUENCE</scope>
</reference>
<gene>
    <name evidence="1" type="ORF">OBE_07433</name>
</gene>
<proteinExistence type="predicted"/>
<keyword evidence="1" id="KW-0808">Transferase</keyword>
<organism evidence="1">
    <name type="scientific">human gut metagenome</name>
    <dbReference type="NCBI Taxonomy" id="408170"/>
    <lineage>
        <taxon>unclassified sequences</taxon>
        <taxon>metagenomes</taxon>
        <taxon>organismal metagenomes</taxon>
    </lineage>
</organism>
<accession>K1TWC7</accession>